<dbReference type="InterPro" id="IPR024072">
    <property type="entry name" value="DHFR-like_dom_sf"/>
</dbReference>
<dbReference type="Gene3D" id="3.40.430.10">
    <property type="entry name" value="Dihydrofolate Reductase, subunit A"/>
    <property type="match status" value="1"/>
</dbReference>
<dbReference type="InterPro" id="IPR050765">
    <property type="entry name" value="Riboflavin_Biosynth_HTPR"/>
</dbReference>
<dbReference type="eggNOG" id="COG0262">
    <property type="taxonomic scope" value="Bacteria"/>
</dbReference>
<dbReference type="GO" id="GO:0009231">
    <property type="term" value="P:riboflavin biosynthetic process"/>
    <property type="evidence" value="ECO:0007669"/>
    <property type="project" value="InterPro"/>
</dbReference>
<dbReference type="STRING" id="1385513.N780_15485"/>
<dbReference type="PANTHER" id="PTHR38011:SF11">
    <property type="entry name" value="2,5-DIAMINO-6-RIBOSYLAMINO-4(3H)-PYRIMIDINONE 5'-PHOSPHATE REDUCTASE"/>
    <property type="match status" value="1"/>
</dbReference>
<keyword evidence="3" id="KW-1185">Reference proteome</keyword>
<dbReference type="PANTHER" id="PTHR38011">
    <property type="entry name" value="DIHYDROFOLATE REDUCTASE FAMILY PROTEIN (AFU_ORTHOLOGUE AFUA_8G06820)"/>
    <property type="match status" value="1"/>
</dbReference>
<organism evidence="2 3">
    <name type="scientific">Pontibacillus chungwhensis BH030062</name>
    <dbReference type="NCBI Taxonomy" id="1385513"/>
    <lineage>
        <taxon>Bacteria</taxon>
        <taxon>Bacillati</taxon>
        <taxon>Bacillota</taxon>
        <taxon>Bacilli</taxon>
        <taxon>Bacillales</taxon>
        <taxon>Bacillaceae</taxon>
        <taxon>Pontibacillus</taxon>
    </lineage>
</organism>
<dbReference type="Pfam" id="PF01872">
    <property type="entry name" value="RibD_C"/>
    <property type="match status" value="1"/>
</dbReference>
<evidence type="ECO:0000313" key="2">
    <source>
        <dbReference type="EMBL" id="KGP91782.1"/>
    </source>
</evidence>
<sequence length="172" mass="19872">MSRNVILYIATSLDGYIADQNGGVDWLHQFEGYHDFGYHEFMETIDTTLMGRRTYEHVLQLADEFPYRDKTNYVFSTTQTGSNEHVQFTKEAPEAFIESLKKQRGKDIWIVGGASLLKDFIALDLIDEFKIFTMPVLLGDGIPLFERPLEEKKLSLKEVKQYGDVIESTYIK</sequence>
<feature type="domain" description="Bacterial bifunctional deaminase-reductase C-terminal" evidence="1">
    <location>
        <begin position="4"/>
        <end position="165"/>
    </location>
</feature>
<reference evidence="2 3" key="1">
    <citation type="submission" date="2013-08" db="EMBL/GenBank/DDBJ databases">
        <title>Genome of Pontibacillus chungwhensis.</title>
        <authorList>
            <person name="Wang Q."/>
            <person name="Wang G."/>
        </authorList>
    </citation>
    <scope>NUCLEOTIDE SEQUENCE [LARGE SCALE GENOMIC DNA]</scope>
    <source>
        <strain evidence="2 3">BH030062</strain>
    </source>
</reference>
<proteinExistence type="predicted"/>
<name>A0A0A2UU15_9BACI</name>
<protein>
    <recommendedName>
        <fullName evidence="1">Bacterial bifunctional deaminase-reductase C-terminal domain-containing protein</fullName>
    </recommendedName>
</protein>
<dbReference type="GO" id="GO:0008703">
    <property type="term" value="F:5-amino-6-(5-phosphoribosylamino)uracil reductase activity"/>
    <property type="evidence" value="ECO:0007669"/>
    <property type="project" value="InterPro"/>
</dbReference>
<dbReference type="InterPro" id="IPR002734">
    <property type="entry name" value="RibDG_C"/>
</dbReference>
<comment type="caution">
    <text evidence="2">The sequence shown here is derived from an EMBL/GenBank/DDBJ whole genome shotgun (WGS) entry which is preliminary data.</text>
</comment>
<dbReference type="RefSeq" id="WP_036781789.1">
    <property type="nucleotide sequence ID" value="NZ_AVBG01000004.1"/>
</dbReference>
<dbReference type="EMBL" id="AVBG01000004">
    <property type="protein sequence ID" value="KGP91782.1"/>
    <property type="molecule type" value="Genomic_DNA"/>
</dbReference>
<evidence type="ECO:0000313" key="3">
    <source>
        <dbReference type="Proteomes" id="UP000030153"/>
    </source>
</evidence>
<evidence type="ECO:0000259" key="1">
    <source>
        <dbReference type="Pfam" id="PF01872"/>
    </source>
</evidence>
<gene>
    <name evidence="2" type="ORF">N780_15485</name>
</gene>
<accession>A0A0A2UU15</accession>
<dbReference type="AlphaFoldDB" id="A0A0A2UU15"/>
<dbReference type="Proteomes" id="UP000030153">
    <property type="component" value="Unassembled WGS sequence"/>
</dbReference>
<dbReference type="SUPFAM" id="SSF53597">
    <property type="entry name" value="Dihydrofolate reductase-like"/>
    <property type="match status" value="1"/>
</dbReference>